<name>A0A161XD64_9CLOT</name>
<keyword evidence="2" id="KW-0472">Membrane</keyword>
<evidence type="ECO:0000313" key="4">
    <source>
        <dbReference type="Proteomes" id="UP000076603"/>
    </source>
</evidence>
<feature type="compositionally biased region" description="Low complexity" evidence="1">
    <location>
        <begin position="172"/>
        <end position="183"/>
    </location>
</feature>
<proteinExistence type="predicted"/>
<gene>
    <name evidence="3" type="ORF">CLMAG_20850</name>
</gene>
<dbReference type="OrthoDB" id="1809419at2"/>
<keyword evidence="2" id="KW-0812">Transmembrane</keyword>
<feature type="transmembrane region" description="Helical" evidence="2">
    <location>
        <begin position="236"/>
        <end position="255"/>
    </location>
</feature>
<dbReference type="AlphaFoldDB" id="A0A161XD64"/>
<evidence type="ECO:0008006" key="5">
    <source>
        <dbReference type="Google" id="ProtNLM"/>
    </source>
</evidence>
<comment type="caution">
    <text evidence="3">The sequence shown here is derived from an EMBL/GenBank/DDBJ whole genome shotgun (WGS) entry which is preliminary data.</text>
</comment>
<dbReference type="STRING" id="1121326.CLMAG_20850"/>
<sequence>MKNFKLKYVLFLIVFLFSSLFINVSVYAVGLGIPGSSGGKPLSYVSCTLEDGTKVDGGEISALQPKFTLQFDKNIVDMLVWEKNRKSVSMSTDNNTNVAIDVNKIDDTVDFDHRQQIFVQPLKPLEPGKTYHIKVGPNLIAKNLQSTLGVTTGGKGIDVSFKTKKQKTAQGTNTTSVSNQNTSPKDNEIKNSEQPKTENSNSLESSNNSNKPSAEQKVGDKTVNKTESLMGNMSTYWLDFVIGLFIIALIAFEVIRRRKKGRSNKPKV</sequence>
<keyword evidence="4" id="KW-1185">Reference proteome</keyword>
<evidence type="ECO:0000256" key="1">
    <source>
        <dbReference type="SAM" id="MobiDB-lite"/>
    </source>
</evidence>
<dbReference type="RefSeq" id="WP_066621628.1">
    <property type="nucleotide sequence ID" value="NZ_FQXL01000004.1"/>
</dbReference>
<feature type="compositionally biased region" description="Low complexity" evidence="1">
    <location>
        <begin position="198"/>
        <end position="210"/>
    </location>
</feature>
<evidence type="ECO:0000256" key="2">
    <source>
        <dbReference type="SAM" id="Phobius"/>
    </source>
</evidence>
<feature type="region of interest" description="Disordered" evidence="1">
    <location>
        <begin position="163"/>
        <end position="220"/>
    </location>
</feature>
<keyword evidence="2" id="KW-1133">Transmembrane helix</keyword>
<protein>
    <recommendedName>
        <fullName evidence="5">SbsA Ig-like domain-containing protein</fullName>
    </recommendedName>
</protein>
<accession>A0A161XD64</accession>
<evidence type="ECO:0000313" key="3">
    <source>
        <dbReference type="EMBL" id="KZL92276.1"/>
    </source>
</evidence>
<feature type="compositionally biased region" description="Basic and acidic residues" evidence="1">
    <location>
        <begin position="185"/>
        <end position="196"/>
    </location>
</feature>
<reference evidence="3 4" key="1">
    <citation type="submission" date="2016-04" db="EMBL/GenBank/DDBJ databases">
        <title>Genome sequence of Clostridium magnum DSM 2767.</title>
        <authorList>
            <person name="Poehlein A."/>
            <person name="Uhlig R."/>
            <person name="Fischer R."/>
            <person name="Bahl H."/>
            <person name="Daniel R."/>
        </authorList>
    </citation>
    <scope>NUCLEOTIDE SEQUENCE [LARGE SCALE GENOMIC DNA]</scope>
    <source>
        <strain evidence="3 4">DSM 2767</strain>
    </source>
</reference>
<dbReference type="Proteomes" id="UP000076603">
    <property type="component" value="Unassembled WGS sequence"/>
</dbReference>
<dbReference type="PATRIC" id="fig|1121326.3.peg.2076"/>
<dbReference type="EMBL" id="LWAE01000002">
    <property type="protein sequence ID" value="KZL92276.1"/>
    <property type="molecule type" value="Genomic_DNA"/>
</dbReference>
<organism evidence="3 4">
    <name type="scientific">Clostridium magnum DSM 2767</name>
    <dbReference type="NCBI Taxonomy" id="1121326"/>
    <lineage>
        <taxon>Bacteria</taxon>
        <taxon>Bacillati</taxon>
        <taxon>Bacillota</taxon>
        <taxon>Clostridia</taxon>
        <taxon>Eubacteriales</taxon>
        <taxon>Clostridiaceae</taxon>
        <taxon>Clostridium</taxon>
    </lineage>
</organism>